<evidence type="ECO:0000313" key="1">
    <source>
        <dbReference type="EMBL" id="CAG8758846.1"/>
    </source>
</evidence>
<dbReference type="EMBL" id="CAJVPQ010021644">
    <property type="protein sequence ID" value="CAG8758846.1"/>
    <property type="molecule type" value="Genomic_DNA"/>
</dbReference>
<comment type="caution">
    <text evidence="1">The sequence shown here is derived from an EMBL/GenBank/DDBJ whole genome shotgun (WGS) entry which is preliminary data.</text>
</comment>
<keyword evidence="2" id="KW-1185">Reference proteome</keyword>
<proteinExistence type="predicted"/>
<feature type="non-terminal residue" evidence="1">
    <location>
        <position position="64"/>
    </location>
</feature>
<evidence type="ECO:0000313" key="2">
    <source>
        <dbReference type="Proteomes" id="UP000789570"/>
    </source>
</evidence>
<sequence>ILKNYRNALKFFNTIYFEDSDHPPDAQFFPQRSYFDDLVEPVLATFISLIIFDWPWAISLITGL</sequence>
<organism evidence="1 2">
    <name type="scientific">Funneliformis caledonium</name>
    <dbReference type="NCBI Taxonomy" id="1117310"/>
    <lineage>
        <taxon>Eukaryota</taxon>
        <taxon>Fungi</taxon>
        <taxon>Fungi incertae sedis</taxon>
        <taxon>Mucoromycota</taxon>
        <taxon>Glomeromycotina</taxon>
        <taxon>Glomeromycetes</taxon>
        <taxon>Glomerales</taxon>
        <taxon>Glomeraceae</taxon>
        <taxon>Funneliformis</taxon>
    </lineage>
</organism>
<accession>A0A9N9J0L2</accession>
<protein>
    <submittedName>
        <fullName evidence="1">16638_t:CDS:1</fullName>
    </submittedName>
</protein>
<gene>
    <name evidence="1" type="ORF">FCALED_LOCUS16792</name>
</gene>
<dbReference type="Proteomes" id="UP000789570">
    <property type="component" value="Unassembled WGS sequence"/>
</dbReference>
<reference evidence="1" key="1">
    <citation type="submission" date="2021-06" db="EMBL/GenBank/DDBJ databases">
        <authorList>
            <person name="Kallberg Y."/>
            <person name="Tangrot J."/>
            <person name="Rosling A."/>
        </authorList>
    </citation>
    <scope>NUCLEOTIDE SEQUENCE</scope>
    <source>
        <strain evidence="1">UK204</strain>
    </source>
</reference>
<dbReference type="AlphaFoldDB" id="A0A9N9J0L2"/>
<name>A0A9N9J0L2_9GLOM</name>
<feature type="non-terminal residue" evidence="1">
    <location>
        <position position="1"/>
    </location>
</feature>